<dbReference type="InterPro" id="IPR051207">
    <property type="entry name" value="ComplexI_NDUFA9_subunit"/>
</dbReference>
<dbReference type="EMBL" id="RRYP01013674">
    <property type="protein sequence ID" value="TNV76392.1"/>
    <property type="molecule type" value="Genomic_DNA"/>
</dbReference>
<evidence type="ECO:0000313" key="2">
    <source>
        <dbReference type="EMBL" id="TNV76392.1"/>
    </source>
</evidence>
<reference evidence="2" key="1">
    <citation type="submission" date="2019-06" db="EMBL/GenBank/DDBJ databases">
        <authorList>
            <person name="Zheng W."/>
        </authorList>
    </citation>
    <scope>NUCLEOTIDE SEQUENCE</scope>
    <source>
        <strain evidence="2">QDHG01</strain>
    </source>
</reference>
<dbReference type="PANTHER" id="PTHR12126:SF16">
    <property type="entry name" value="MIOREX COMPLEX COMPONENT 2"/>
    <property type="match status" value="1"/>
</dbReference>
<dbReference type="GO" id="GO:0005739">
    <property type="term" value="C:mitochondrion"/>
    <property type="evidence" value="ECO:0007669"/>
    <property type="project" value="TreeGrafter"/>
</dbReference>
<keyword evidence="3" id="KW-1185">Reference proteome</keyword>
<dbReference type="GO" id="GO:0044877">
    <property type="term" value="F:protein-containing complex binding"/>
    <property type="evidence" value="ECO:0007669"/>
    <property type="project" value="TreeGrafter"/>
</dbReference>
<protein>
    <recommendedName>
        <fullName evidence="1">NAD-dependent epimerase/dehydratase domain-containing protein</fullName>
    </recommendedName>
</protein>
<dbReference type="InterPro" id="IPR001509">
    <property type="entry name" value="Epimerase_deHydtase"/>
</dbReference>
<dbReference type="Pfam" id="PF01370">
    <property type="entry name" value="Epimerase"/>
    <property type="match status" value="1"/>
</dbReference>
<evidence type="ECO:0000259" key="1">
    <source>
        <dbReference type="Pfam" id="PF01370"/>
    </source>
</evidence>
<dbReference type="PANTHER" id="PTHR12126">
    <property type="entry name" value="NADH-UBIQUINONE OXIDOREDUCTASE 39 KDA SUBUNIT-RELATED"/>
    <property type="match status" value="1"/>
</dbReference>
<dbReference type="Gene3D" id="3.40.50.720">
    <property type="entry name" value="NAD(P)-binding Rossmann-like Domain"/>
    <property type="match status" value="1"/>
</dbReference>
<dbReference type="AlphaFoldDB" id="A0A8J8NJU1"/>
<feature type="domain" description="NAD-dependent epimerase/dehydratase" evidence="1">
    <location>
        <begin position="6"/>
        <end position="86"/>
    </location>
</feature>
<proteinExistence type="predicted"/>
<name>A0A8J8NJU1_HALGN</name>
<dbReference type="OrthoDB" id="276721at2759"/>
<dbReference type="Proteomes" id="UP000785679">
    <property type="component" value="Unassembled WGS sequence"/>
</dbReference>
<evidence type="ECO:0000313" key="3">
    <source>
        <dbReference type="Proteomes" id="UP000785679"/>
    </source>
</evidence>
<dbReference type="SUPFAM" id="SSF51735">
    <property type="entry name" value="NAD(P)-binding Rossmann-fold domains"/>
    <property type="match status" value="1"/>
</dbReference>
<dbReference type="InterPro" id="IPR036291">
    <property type="entry name" value="NAD(P)-bd_dom_sf"/>
</dbReference>
<organism evidence="2 3">
    <name type="scientific">Halteria grandinella</name>
    <dbReference type="NCBI Taxonomy" id="5974"/>
    <lineage>
        <taxon>Eukaryota</taxon>
        <taxon>Sar</taxon>
        <taxon>Alveolata</taxon>
        <taxon>Ciliophora</taxon>
        <taxon>Intramacronucleata</taxon>
        <taxon>Spirotrichea</taxon>
        <taxon>Stichotrichia</taxon>
        <taxon>Sporadotrichida</taxon>
        <taxon>Halteriidae</taxon>
        <taxon>Halteria</taxon>
    </lineage>
</organism>
<gene>
    <name evidence="2" type="ORF">FGO68_gene11144</name>
</gene>
<comment type="caution">
    <text evidence="2">The sequence shown here is derived from an EMBL/GenBank/DDBJ whole genome shotgun (WGS) entry which is preliminary data.</text>
</comment>
<sequence>MKAKKVLITGGTGYIGNYVTKILAASHPEIQILSMSRRGLEQQKDRDPQTTRFQNITFIQGDCLKPDTYPGKEELSQCDAVIHTVGALVDTFDYKSVINGAAKDPLGKIRDCALSSLMSKGSSGRQVQYEDTLEAKNRDACKLMAEHYNTACREAARKGRFVFISAAPTIAPMLQQYIKMKEEAEIFLEHNCPSLTPVILKPGLVWHEQERAWTLPLKFATDFGYHLNKSLISKLPGNDLIQGILPQSESIHLRVLADFIVKGALGELEGVNRWSNEEMNRVARAQ</sequence>
<accession>A0A8J8NJU1</accession>